<sequence length="76" mass="8416">MSPDGSLPSLKTYRVLLKWCRFLDEGVGVVRRSGGRRSRPSLPPASSHSNEVRVLSNPFGAPISSRPQPFFTYPQS</sequence>
<keyword evidence="3" id="KW-1185">Reference proteome</keyword>
<name>A0AAV4TDX0_9ARAC</name>
<dbReference type="AlphaFoldDB" id="A0AAV4TDX0"/>
<feature type="region of interest" description="Disordered" evidence="1">
    <location>
        <begin position="32"/>
        <end position="76"/>
    </location>
</feature>
<evidence type="ECO:0000256" key="1">
    <source>
        <dbReference type="SAM" id="MobiDB-lite"/>
    </source>
</evidence>
<evidence type="ECO:0000313" key="3">
    <source>
        <dbReference type="Proteomes" id="UP001054837"/>
    </source>
</evidence>
<proteinExistence type="predicted"/>
<reference evidence="2 3" key="1">
    <citation type="submission" date="2021-06" db="EMBL/GenBank/DDBJ databases">
        <title>Caerostris darwini draft genome.</title>
        <authorList>
            <person name="Kono N."/>
            <person name="Arakawa K."/>
        </authorList>
    </citation>
    <scope>NUCLEOTIDE SEQUENCE [LARGE SCALE GENOMIC DNA]</scope>
</reference>
<organism evidence="2 3">
    <name type="scientific">Caerostris darwini</name>
    <dbReference type="NCBI Taxonomy" id="1538125"/>
    <lineage>
        <taxon>Eukaryota</taxon>
        <taxon>Metazoa</taxon>
        <taxon>Ecdysozoa</taxon>
        <taxon>Arthropoda</taxon>
        <taxon>Chelicerata</taxon>
        <taxon>Arachnida</taxon>
        <taxon>Araneae</taxon>
        <taxon>Araneomorphae</taxon>
        <taxon>Entelegynae</taxon>
        <taxon>Araneoidea</taxon>
        <taxon>Araneidae</taxon>
        <taxon>Caerostris</taxon>
    </lineage>
</organism>
<comment type="caution">
    <text evidence="2">The sequence shown here is derived from an EMBL/GenBank/DDBJ whole genome shotgun (WGS) entry which is preliminary data.</text>
</comment>
<evidence type="ECO:0000313" key="2">
    <source>
        <dbReference type="EMBL" id="GIY42168.1"/>
    </source>
</evidence>
<dbReference type="EMBL" id="BPLQ01009159">
    <property type="protein sequence ID" value="GIY42168.1"/>
    <property type="molecule type" value="Genomic_DNA"/>
</dbReference>
<protein>
    <submittedName>
        <fullName evidence="2">Uncharacterized protein</fullName>
    </submittedName>
</protein>
<gene>
    <name evidence="2" type="ORF">CDAR_589281</name>
</gene>
<accession>A0AAV4TDX0</accession>
<dbReference type="Proteomes" id="UP001054837">
    <property type="component" value="Unassembled WGS sequence"/>
</dbReference>